<feature type="signal peptide" evidence="2">
    <location>
        <begin position="1"/>
        <end position="17"/>
    </location>
</feature>
<evidence type="ECO:0000256" key="1">
    <source>
        <dbReference type="SAM" id="MobiDB-lite"/>
    </source>
</evidence>
<protein>
    <submittedName>
        <fullName evidence="3">Uncharacterized protein</fullName>
    </submittedName>
</protein>
<evidence type="ECO:0000256" key="2">
    <source>
        <dbReference type="SAM" id="SignalP"/>
    </source>
</evidence>
<feature type="region of interest" description="Disordered" evidence="1">
    <location>
        <begin position="402"/>
        <end position="426"/>
    </location>
</feature>
<feature type="region of interest" description="Disordered" evidence="1">
    <location>
        <begin position="314"/>
        <end position="344"/>
    </location>
</feature>
<organism evidence="3">
    <name type="scientific">Heliothis virescens</name>
    <name type="common">Tobacco budworm moth</name>
    <dbReference type="NCBI Taxonomy" id="7102"/>
    <lineage>
        <taxon>Eukaryota</taxon>
        <taxon>Metazoa</taxon>
        <taxon>Ecdysozoa</taxon>
        <taxon>Arthropoda</taxon>
        <taxon>Hexapoda</taxon>
        <taxon>Insecta</taxon>
        <taxon>Pterygota</taxon>
        <taxon>Neoptera</taxon>
        <taxon>Endopterygota</taxon>
        <taxon>Lepidoptera</taxon>
        <taxon>Glossata</taxon>
        <taxon>Ditrysia</taxon>
        <taxon>Noctuoidea</taxon>
        <taxon>Noctuidae</taxon>
        <taxon>Heliothinae</taxon>
        <taxon>Heliothis</taxon>
    </lineage>
</organism>
<feature type="compositionally biased region" description="Polar residues" evidence="1">
    <location>
        <begin position="442"/>
        <end position="452"/>
    </location>
</feature>
<feature type="compositionally biased region" description="Basic and acidic residues" evidence="1">
    <location>
        <begin position="319"/>
        <end position="344"/>
    </location>
</feature>
<proteinExistence type="predicted"/>
<dbReference type="EMBL" id="NWSH01000139">
    <property type="protein sequence ID" value="PCG79157.1"/>
    <property type="molecule type" value="Genomic_DNA"/>
</dbReference>
<feature type="chain" id="PRO_5012336399" evidence="2">
    <location>
        <begin position="18"/>
        <end position="500"/>
    </location>
</feature>
<keyword evidence="2" id="KW-0732">Signal</keyword>
<sequence length="500" mass="57899">MRRLTIILCFISRVIYGTYTVQHHSYSEHISRKSRSNMPNVPQSYIYRHFPKSGEFSGSTQRDIMPYVPQESKPVEKLRHKAPPIYEAVITPYATPSSLKSDIDYEIAKSASNARYESSKMISNNALDKLKSVMHYHPIPPNEITAGYDGSSEYHVDDDDVRTSSRSLYDNWPYFYHSPYEYEHNKDIFDAEKAKDKRYVSDEVKSIIPVHEVIENDGPGDKDINYYDIKDNPITGDQPFFSFVLNDYFEKSGYDEDPLTFKGLEWGKDFDREILVPEIDNDRNRRLENSNYYSTISPLATTTQDIYSRYMNTESAANEGRRRQHEFNKRENGAKKYSDHNTEYDNKLNQYNGFKDFLDTFANKFGSEEHKKDSNIIHKVNRDKGENRKGFHRVYHKDEYQEDKEFFDNNNSSTRGEEKGSANTHVGGSEAYLRSQAAAAVGNQSNNASNSGKTRDKKFEKTHTGHDKSNTLENSFNTFIDVARQAALSNEADYADHYRI</sequence>
<feature type="compositionally biased region" description="Basic and acidic residues" evidence="1">
    <location>
        <begin position="453"/>
        <end position="470"/>
    </location>
</feature>
<accession>A0A2A4K4I6</accession>
<gene>
    <name evidence="3" type="ORF">B5V51_1825</name>
</gene>
<comment type="caution">
    <text evidence="3">The sequence shown here is derived from an EMBL/GenBank/DDBJ whole genome shotgun (WGS) entry which is preliminary data.</text>
</comment>
<dbReference type="Pfam" id="PF16009">
    <property type="entry name" value="DUF4779"/>
    <property type="match status" value="1"/>
</dbReference>
<feature type="region of interest" description="Disordered" evidence="1">
    <location>
        <begin position="438"/>
        <end position="472"/>
    </location>
</feature>
<evidence type="ECO:0000313" key="3">
    <source>
        <dbReference type="EMBL" id="PCG79157.1"/>
    </source>
</evidence>
<dbReference type="InterPro" id="IPR031959">
    <property type="entry name" value="DUF4779"/>
</dbReference>
<dbReference type="AlphaFoldDB" id="A0A2A4K4I6"/>
<reference evidence="3" key="1">
    <citation type="submission" date="2017-09" db="EMBL/GenBank/DDBJ databases">
        <title>Contemporary evolution of a Lepidopteran species, Heliothis virescens, in response to modern agricultural practices.</title>
        <authorList>
            <person name="Fritz M.L."/>
            <person name="Deyonke A.M."/>
            <person name="Papanicolaou A."/>
            <person name="Micinski S."/>
            <person name="Westbrook J."/>
            <person name="Gould F."/>
        </authorList>
    </citation>
    <scope>NUCLEOTIDE SEQUENCE [LARGE SCALE GENOMIC DNA]</scope>
    <source>
        <strain evidence="3">HvINT-</strain>
        <tissue evidence="3">Whole body</tissue>
    </source>
</reference>
<name>A0A2A4K4I6_HELVI</name>